<dbReference type="PANTHER" id="PTHR39196:SF1">
    <property type="entry name" value="PRIMOSOME, DNAD SUBUNIT"/>
    <property type="match status" value="1"/>
</dbReference>
<sequence>MGRPPKRNLNYSTWDVDVLENDTSIDALIDAQGPAGFYVYFALCQKAYATDGYYYRWGYDNAASTARKLGGGLKSTQVRAIVDLCVSLGLFDKALFTTDGILTSRAIQSRYLDGIARRTGEIPIIVEYWLLEATPRAGLVFVHKNGITAYRNPINEPQKPSFRTEDYIRQNEINPQHNLPRETTVEKSVENRRESCTRIIALIQSYTGANLQGDKQTRKQVYNLFDRGYTEQDVKAVVQIAANTEAQFPPPVQLFGPMFDRMITDPAGASSYALRDHYAPLPPVSKKGSARSFNGGY</sequence>
<name>A0A8S5T793_9CAUD</name>
<evidence type="ECO:0000259" key="1">
    <source>
        <dbReference type="Pfam" id="PF14297"/>
    </source>
</evidence>
<accession>A0A8S5T793</accession>
<organism evidence="2">
    <name type="scientific">Myoviridae sp. ctgXa1</name>
    <dbReference type="NCBI Taxonomy" id="2827700"/>
    <lineage>
        <taxon>Viruses</taxon>
        <taxon>Duplodnaviria</taxon>
        <taxon>Heunggongvirae</taxon>
        <taxon>Uroviricota</taxon>
        <taxon>Caudoviricetes</taxon>
    </lineage>
</organism>
<dbReference type="EMBL" id="BK032760">
    <property type="protein sequence ID" value="DAF58984.1"/>
    <property type="molecule type" value="Genomic_DNA"/>
</dbReference>
<dbReference type="InterPro" id="IPR025400">
    <property type="entry name" value="Lin1244/Lin1753-like_N"/>
</dbReference>
<dbReference type="Pfam" id="PF14297">
    <property type="entry name" value="Lin1244_N"/>
    <property type="match status" value="1"/>
</dbReference>
<feature type="domain" description="Lin1244/Lin1753-like N-terminal" evidence="1">
    <location>
        <begin position="15"/>
        <end position="107"/>
    </location>
</feature>
<reference evidence="2" key="1">
    <citation type="journal article" date="2021" name="Proc. Natl. Acad. Sci. U.S.A.">
        <title>A Catalog of Tens of Thousands of Viruses from Human Metagenomes Reveals Hidden Associations with Chronic Diseases.</title>
        <authorList>
            <person name="Tisza M.J."/>
            <person name="Buck C.B."/>
        </authorList>
    </citation>
    <scope>NUCLEOTIDE SEQUENCE</scope>
    <source>
        <strain evidence="2">CtgXa1</strain>
    </source>
</reference>
<evidence type="ECO:0000313" key="2">
    <source>
        <dbReference type="EMBL" id="DAF58984.1"/>
    </source>
</evidence>
<dbReference type="PANTHER" id="PTHR39196">
    <property type="entry name" value="PRIMOSOME, DNAD SUBUNIT"/>
    <property type="match status" value="1"/>
</dbReference>
<protein>
    <recommendedName>
        <fullName evidence="1">Lin1244/Lin1753-like N-terminal domain-containing protein</fullName>
    </recommendedName>
</protein>
<proteinExistence type="predicted"/>